<dbReference type="Gene3D" id="1.10.4020.10">
    <property type="entry name" value="DNA breaking-rejoining enzymes"/>
    <property type="match status" value="1"/>
</dbReference>
<dbReference type="EMBL" id="JBCEZU010000134">
    <property type="protein sequence ID" value="KAK9525276.1"/>
    <property type="molecule type" value="Genomic_DNA"/>
</dbReference>
<sequence length="220" mass="23823">MADDERPAQQPIVALGQMLGGIAAMQREQAEMNRQFLGALQAQAERQAYALEQLAARTAAGPPVLAPSKLAGVVLHKMTAADDVQSFLDTFEATVEACGWPTAEWGVRLLPLLTGEAQTVALGLPPAARHRYADVRKAVTDRLGLSPEDHRRRFREARLGPGDRPFAFAQRLRDDAARWLQSESTVGTQDVVEKVVLEQFVGAQLGSAITGPRPWGPPSP</sequence>
<name>A0AAW1ER92_ZOAVI</name>
<comment type="caution">
    <text evidence="2">The sequence shown here is derived from an EMBL/GenBank/DDBJ whole genome shotgun (WGS) entry which is preliminary data.</text>
</comment>
<dbReference type="InterPro" id="IPR038269">
    <property type="entry name" value="SCAN_sf"/>
</dbReference>
<dbReference type="PANTHER" id="PTHR46888">
    <property type="entry name" value="ZINC KNUCKLE DOMAINCONTAINING PROTEIN-RELATED"/>
    <property type="match status" value="1"/>
</dbReference>
<protein>
    <recommendedName>
        <fullName evidence="1">SCAN box domain-containing protein</fullName>
    </recommendedName>
</protein>
<keyword evidence="3" id="KW-1185">Reference proteome</keyword>
<evidence type="ECO:0000259" key="1">
    <source>
        <dbReference type="Pfam" id="PF02023"/>
    </source>
</evidence>
<dbReference type="AlphaFoldDB" id="A0AAW1ER92"/>
<organism evidence="2 3">
    <name type="scientific">Zoarces viviparus</name>
    <name type="common">Viviparous eelpout</name>
    <name type="synonym">Blennius viviparus</name>
    <dbReference type="NCBI Taxonomy" id="48416"/>
    <lineage>
        <taxon>Eukaryota</taxon>
        <taxon>Metazoa</taxon>
        <taxon>Chordata</taxon>
        <taxon>Craniata</taxon>
        <taxon>Vertebrata</taxon>
        <taxon>Euteleostomi</taxon>
        <taxon>Actinopterygii</taxon>
        <taxon>Neopterygii</taxon>
        <taxon>Teleostei</taxon>
        <taxon>Neoteleostei</taxon>
        <taxon>Acanthomorphata</taxon>
        <taxon>Eupercaria</taxon>
        <taxon>Perciformes</taxon>
        <taxon>Cottioidei</taxon>
        <taxon>Zoarcales</taxon>
        <taxon>Zoarcidae</taxon>
        <taxon>Zoarcinae</taxon>
        <taxon>Zoarces</taxon>
    </lineage>
</organism>
<gene>
    <name evidence="2" type="ORF">VZT92_016003</name>
</gene>
<dbReference type="PANTHER" id="PTHR46888:SF1">
    <property type="entry name" value="RIBONUCLEASE H"/>
    <property type="match status" value="1"/>
</dbReference>
<evidence type="ECO:0000313" key="3">
    <source>
        <dbReference type="Proteomes" id="UP001488805"/>
    </source>
</evidence>
<evidence type="ECO:0000313" key="2">
    <source>
        <dbReference type="EMBL" id="KAK9525276.1"/>
    </source>
</evidence>
<feature type="domain" description="SCAN box" evidence="1">
    <location>
        <begin position="147"/>
        <end position="201"/>
    </location>
</feature>
<dbReference type="SUPFAM" id="SSF47353">
    <property type="entry name" value="Retrovirus capsid dimerization domain-like"/>
    <property type="match status" value="1"/>
</dbReference>
<reference evidence="2 3" key="1">
    <citation type="journal article" date="2024" name="Genome Biol. Evol.">
        <title>Chromosome-level genome assembly of the viviparous eelpout Zoarces viviparus.</title>
        <authorList>
            <person name="Fuhrmann N."/>
            <person name="Brasseur M.V."/>
            <person name="Bakowski C.E."/>
            <person name="Podsiadlowski L."/>
            <person name="Prost S."/>
            <person name="Krehenwinkel H."/>
            <person name="Mayer C."/>
        </authorList>
    </citation>
    <scope>NUCLEOTIDE SEQUENCE [LARGE SCALE GENOMIC DNA]</scope>
    <source>
        <strain evidence="2">NO-MEL_2022_Ind0_liver</strain>
    </source>
</reference>
<accession>A0AAW1ER92</accession>
<dbReference type="Proteomes" id="UP001488805">
    <property type="component" value="Unassembled WGS sequence"/>
</dbReference>
<dbReference type="Pfam" id="PF02023">
    <property type="entry name" value="SCAN"/>
    <property type="match status" value="1"/>
</dbReference>
<proteinExistence type="predicted"/>
<dbReference type="InterPro" id="IPR003309">
    <property type="entry name" value="SCAN_dom"/>
</dbReference>